<protein>
    <submittedName>
        <fullName evidence="1">Uncharacterized protein</fullName>
    </submittedName>
</protein>
<gene>
    <name evidence="1" type="ORF">S12H4_46494</name>
</gene>
<sequence>DEKKIAKVKVALANLQCELGEDYLDKVKQKIGSLDKEVIIAIENIGEEI</sequence>
<evidence type="ECO:0000313" key="1">
    <source>
        <dbReference type="EMBL" id="GAJ16000.1"/>
    </source>
</evidence>
<comment type="caution">
    <text evidence="1">The sequence shown here is derived from an EMBL/GenBank/DDBJ whole genome shotgun (WGS) entry which is preliminary data.</text>
</comment>
<dbReference type="AlphaFoldDB" id="X1VX22"/>
<feature type="non-terminal residue" evidence="1">
    <location>
        <position position="1"/>
    </location>
</feature>
<proteinExistence type="predicted"/>
<accession>X1VX22</accession>
<name>X1VX22_9ZZZZ</name>
<reference evidence="1" key="1">
    <citation type="journal article" date="2014" name="Front. Microbiol.">
        <title>High frequency of phylogenetically diverse reductive dehalogenase-homologous genes in deep subseafloor sedimentary metagenomes.</title>
        <authorList>
            <person name="Kawai M."/>
            <person name="Futagami T."/>
            <person name="Toyoda A."/>
            <person name="Takaki Y."/>
            <person name="Nishi S."/>
            <person name="Hori S."/>
            <person name="Arai W."/>
            <person name="Tsubouchi T."/>
            <person name="Morono Y."/>
            <person name="Uchiyama I."/>
            <person name="Ito T."/>
            <person name="Fujiyama A."/>
            <person name="Inagaki F."/>
            <person name="Takami H."/>
        </authorList>
    </citation>
    <scope>NUCLEOTIDE SEQUENCE</scope>
    <source>
        <strain evidence="1">Expedition CK06-06</strain>
    </source>
</reference>
<dbReference type="EMBL" id="BARW01028851">
    <property type="protein sequence ID" value="GAJ16000.1"/>
    <property type="molecule type" value="Genomic_DNA"/>
</dbReference>
<organism evidence="1">
    <name type="scientific">marine sediment metagenome</name>
    <dbReference type="NCBI Taxonomy" id="412755"/>
    <lineage>
        <taxon>unclassified sequences</taxon>
        <taxon>metagenomes</taxon>
        <taxon>ecological metagenomes</taxon>
    </lineage>
</organism>